<dbReference type="PROSITE" id="PS50041">
    <property type="entry name" value="C_TYPE_LECTIN_2"/>
    <property type="match status" value="1"/>
</dbReference>
<dbReference type="Ensembl" id="ENSPSIT00000015722.1">
    <property type="protein sequence ID" value="ENSPSIP00000015648.1"/>
    <property type="gene ID" value="ENSPSIG00000013966.1"/>
</dbReference>
<sequence>MCSPPGLPAACCPDDWIKIQRECFYFSKAQGDWTNGQNSCSSLNASLAWIDSPEVLGSLLPYPGKLDHWIGLRKDTVGVWRWVNGTEFDHRFQIQGGAYCVYLDKEVKVISSSCSTERKWICSKL</sequence>
<reference evidence="5" key="1">
    <citation type="submission" date="2011-10" db="EMBL/GenBank/DDBJ databases">
        <authorList>
            <consortium name="Soft-shell Turtle Genome Consortium"/>
        </authorList>
    </citation>
    <scope>NUCLEOTIDE SEQUENCE [LARGE SCALE GENOMIC DNA]</scope>
    <source>
        <strain evidence="5">Daiwa-1</strain>
    </source>
</reference>
<dbReference type="Pfam" id="PF00059">
    <property type="entry name" value="Lectin_C"/>
    <property type="match status" value="1"/>
</dbReference>
<accession>K7G5T7</accession>
<dbReference type="Proteomes" id="UP000007267">
    <property type="component" value="Unassembled WGS sequence"/>
</dbReference>
<name>K7G5T7_PELSI</name>
<proteinExistence type="predicted"/>
<feature type="domain" description="C-type lectin" evidence="3">
    <location>
        <begin position="19"/>
        <end position="123"/>
    </location>
</feature>
<dbReference type="InterPro" id="IPR016186">
    <property type="entry name" value="C-type_lectin-like/link_sf"/>
</dbReference>
<reference evidence="4" key="3">
    <citation type="submission" date="2025-08" db="UniProtKB">
        <authorList>
            <consortium name="Ensembl"/>
        </authorList>
    </citation>
    <scope>IDENTIFICATION</scope>
</reference>
<dbReference type="SMART" id="SM00034">
    <property type="entry name" value="CLECT"/>
    <property type="match status" value="1"/>
</dbReference>
<evidence type="ECO:0000256" key="2">
    <source>
        <dbReference type="ARBA" id="ARBA00022734"/>
    </source>
</evidence>
<reference evidence="4" key="4">
    <citation type="submission" date="2025-09" db="UniProtKB">
        <authorList>
            <consortium name="Ensembl"/>
        </authorList>
    </citation>
    <scope>IDENTIFICATION</scope>
</reference>
<evidence type="ECO:0000259" key="3">
    <source>
        <dbReference type="PROSITE" id="PS50041"/>
    </source>
</evidence>
<dbReference type="InterPro" id="IPR033992">
    <property type="entry name" value="NKR-like_CTLD"/>
</dbReference>
<dbReference type="GO" id="GO:0005886">
    <property type="term" value="C:plasma membrane"/>
    <property type="evidence" value="ECO:0007669"/>
    <property type="project" value="UniProtKB-SubCell"/>
</dbReference>
<protein>
    <recommendedName>
        <fullName evidence="3">C-type lectin domain-containing protein</fullName>
    </recommendedName>
</protein>
<keyword evidence="2" id="KW-0430">Lectin</keyword>
<dbReference type="GeneTree" id="ENSGT00940000155319"/>
<dbReference type="SUPFAM" id="SSF56436">
    <property type="entry name" value="C-type lectin-like"/>
    <property type="match status" value="1"/>
</dbReference>
<dbReference type="InterPro" id="IPR016187">
    <property type="entry name" value="CTDL_fold"/>
</dbReference>
<dbReference type="Gene3D" id="3.10.100.10">
    <property type="entry name" value="Mannose-Binding Protein A, subunit A"/>
    <property type="match status" value="1"/>
</dbReference>
<dbReference type="OMA" id="CSTERKW"/>
<keyword evidence="5" id="KW-1185">Reference proteome</keyword>
<dbReference type="EMBL" id="AGCU01000865">
    <property type="status" value="NOT_ANNOTATED_CDS"/>
    <property type="molecule type" value="Genomic_DNA"/>
</dbReference>
<evidence type="ECO:0000256" key="1">
    <source>
        <dbReference type="ARBA" id="ARBA00004401"/>
    </source>
</evidence>
<evidence type="ECO:0000313" key="4">
    <source>
        <dbReference type="Ensembl" id="ENSPSIP00000015648.1"/>
    </source>
</evidence>
<dbReference type="PANTHER" id="PTHR45710:SF35">
    <property type="entry name" value="C-TYPE LECTIN DOMAIN FAMILY 2 MEMBER D"/>
    <property type="match status" value="1"/>
</dbReference>
<organism evidence="4 5">
    <name type="scientific">Pelodiscus sinensis</name>
    <name type="common">Chinese softshell turtle</name>
    <name type="synonym">Trionyx sinensis</name>
    <dbReference type="NCBI Taxonomy" id="13735"/>
    <lineage>
        <taxon>Eukaryota</taxon>
        <taxon>Metazoa</taxon>
        <taxon>Chordata</taxon>
        <taxon>Craniata</taxon>
        <taxon>Vertebrata</taxon>
        <taxon>Euteleostomi</taxon>
        <taxon>Archelosauria</taxon>
        <taxon>Testudinata</taxon>
        <taxon>Testudines</taxon>
        <taxon>Cryptodira</taxon>
        <taxon>Trionychia</taxon>
        <taxon>Trionychidae</taxon>
        <taxon>Pelodiscus</taxon>
    </lineage>
</organism>
<dbReference type="PANTHER" id="PTHR45710">
    <property type="entry name" value="C-TYPE LECTIN DOMAIN-CONTAINING PROTEIN 180"/>
    <property type="match status" value="1"/>
</dbReference>
<dbReference type="eggNOG" id="KOG4297">
    <property type="taxonomic scope" value="Eukaryota"/>
</dbReference>
<dbReference type="CDD" id="cd03593">
    <property type="entry name" value="CLECT_NK_receptors_like"/>
    <property type="match status" value="1"/>
</dbReference>
<comment type="subcellular location">
    <subcellularLocation>
        <location evidence="1">Cell membrane</location>
        <topology evidence="1">Single-pass type II membrane protein</topology>
    </subcellularLocation>
</comment>
<reference evidence="5" key="2">
    <citation type="journal article" date="2013" name="Nat. Genet.">
        <title>The draft genomes of soft-shell turtle and green sea turtle yield insights into the development and evolution of the turtle-specific body plan.</title>
        <authorList>
            <person name="Wang Z."/>
            <person name="Pascual-Anaya J."/>
            <person name="Zadissa A."/>
            <person name="Li W."/>
            <person name="Niimura Y."/>
            <person name="Huang Z."/>
            <person name="Li C."/>
            <person name="White S."/>
            <person name="Xiong Z."/>
            <person name="Fang D."/>
            <person name="Wang B."/>
            <person name="Ming Y."/>
            <person name="Chen Y."/>
            <person name="Zheng Y."/>
            <person name="Kuraku S."/>
            <person name="Pignatelli M."/>
            <person name="Herrero J."/>
            <person name="Beal K."/>
            <person name="Nozawa M."/>
            <person name="Li Q."/>
            <person name="Wang J."/>
            <person name="Zhang H."/>
            <person name="Yu L."/>
            <person name="Shigenobu S."/>
            <person name="Wang J."/>
            <person name="Liu J."/>
            <person name="Flicek P."/>
            <person name="Searle S."/>
            <person name="Wang J."/>
            <person name="Kuratani S."/>
            <person name="Yin Y."/>
            <person name="Aken B."/>
            <person name="Zhang G."/>
            <person name="Irie N."/>
        </authorList>
    </citation>
    <scope>NUCLEOTIDE SEQUENCE [LARGE SCALE GENOMIC DNA]</scope>
    <source>
        <strain evidence="5">Daiwa-1</strain>
    </source>
</reference>
<dbReference type="InterPro" id="IPR050828">
    <property type="entry name" value="C-type_lectin/matrix_domain"/>
</dbReference>
<dbReference type="GO" id="GO:0030246">
    <property type="term" value="F:carbohydrate binding"/>
    <property type="evidence" value="ECO:0007669"/>
    <property type="project" value="UniProtKB-KW"/>
</dbReference>
<dbReference type="HOGENOM" id="CLU_049894_8_4_1"/>
<evidence type="ECO:0000313" key="5">
    <source>
        <dbReference type="Proteomes" id="UP000007267"/>
    </source>
</evidence>
<dbReference type="InterPro" id="IPR001304">
    <property type="entry name" value="C-type_lectin-like"/>
</dbReference>
<dbReference type="AlphaFoldDB" id="K7G5T7"/>